<dbReference type="GO" id="GO:0004176">
    <property type="term" value="F:ATP-dependent peptidase activity"/>
    <property type="evidence" value="ECO:0007669"/>
    <property type="project" value="InterPro"/>
</dbReference>
<dbReference type="InterPro" id="IPR003959">
    <property type="entry name" value="ATPase_AAA_core"/>
</dbReference>
<dbReference type="GO" id="GO:0004222">
    <property type="term" value="F:metalloendopeptidase activity"/>
    <property type="evidence" value="ECO:0007669"/>
    <property type="project" value="InterPro"/>
</dbReference>
<reference evidence="14 15" key="1">
    <citation type="submission" date="2016-04" db="EMBL/GenBank/DDBJ databases">
        <title>The genome of Intoshia linei affirms orthonectids as highly simplified spiralians.</title>
        <authorList>
            <person name="Mikhailov K.V."/>
            <person name="Slusarev G.S."/>
            <person name="Nikitin M.A."/>
            <person name="Logacheva M.D."/>
            <person name="Penin A."/>
            <person name="Aleoshin V."/>
            <person name="Panchin Y.V."/>
        </authorList>
    </citation>
    <scope>NUCLEOTIDE SEQUENCE [LARGE SCALE GENOMIC DNA]</scope>
    <source>
        <strain evidence="14">Intl2013</strain>
        <tissue evidence="14">Whole animal</tissue>
    </source>
</reference>
<evidence type="ECO:0000256" key="7">
    <source>
        <dbReference type="ARBA" id="ARBA00022833"/>
    </source>
</evidence>
<keyword evidence="10" id="KW-1133">Transmembrane helix</keyword>
<dbReference type="OrthoDB" id="1413014at2759"/>
<dbReference type="Pfam" id="PF17862">
    <property type="entry name" value="AAA_lid_3"/>
    <property type="match status" value="1"/>
</dbReference>
<feature type="domain" description="Peptidase M41" evidence="12">
    <location>
        <begin position="451"/>
        <end position="627"/>
    </location>
</feature>
<keyword evidence="7" id="KW-0862">Zinc</keyword>
<evidence type="ECO:0000313" key="14">
    <source>
        <dbReference type="EMBL" id="OAF71568.1"/>
    </source>
</evidence>
<organism evidence="14 15">
    <name type="scientific">Intoshia linei</name>
    <dbReference type="NCBI Taxonomy" id="1819745"/>
    <lineage>
        <taxon>Eukaryota</taxon>
        <taxon>Metazoa</taxon>
        <taxon>Spiralia</taxon>
        <taxon>Lophotrochozoa</taxon>
        <taxon>Mesozoa</taxon>
        <taxon>Orthonectida</taxon>
        <taxon>Rhopaluridae</taxon>
        <taxon>Intoshia</taxon>
    </lineage>
</organism>
<dbReference type="SUPFAM" id="SSF140990">
    <property type="entry name" value="FtsH protease domain-like"/>
    <property type="match status" value="1"/>
</dbReference>
<comment type="caution">
    <text evidence="14">The sequence shown here is derived from an EMBL/GenBank/DDBJ whole genome shotgun (WGS) entry which is preliminary data.</text>
</comment>
<dbReference type="InterPro" id="IPR003960">
    <property type="entry name" value="ATPase_AAA_CS"/>
</dbReference>
<evidence type="ECO:0000256" key="3">
    <source>
        <dbReference type="ARBA" id="ARBA00010550"/>
    </source>
</evidence>
<dbReference type="GO" id="GO:0007005">
    <property type="term" value="P:mitochondrion organization"/>
    <property type="evidence" value="ECO:0007669"/>
    <property type="project" value="TreeGrafter"/>
</dbReference>
<evidence type="ECO:0000259" key="11">
    <source>
        <dbReference type="Pfam" id="PF00004"/>
    </source>
</evidence>
<keyword evidence="10" id="KW-0472">Membrane</keyword>
<dbReference type="PANTHER" id="PTHR23076">
    <property type="entry name" value="METALLOPROTEASE M41 FTSH"/>
    <property type="match status" value="1"/>
</dbReference>
<gene>
    <name evidence="14" type="ORF">A3Q56_00695</name>
</gene>
<dbReference type="PROSITE" id="PS00674">
    <property type="entry name" value="AAA"/>
    <property type="match status" value="1"/>
</dbReference>
<evidence type="ECO:0000256" key="1">
    <source>
        <dbReference type="ARBA" id="ARBA00001947"/>
    </source>
</evidence>
<dbReference type="GO" id="GO:0005743">
    <property type="term" value="C:mitochondrial inner membrane"/>
    <property type="evidence" value="ECO:0007669"/>
    <property type="project" value="TreeGrafter"/>
</dbReference>
<evidence type="ECO:0000256" key="6">
    <source>
        <dbReference type="ARBA" id="ARBA00022801"/>
    </source>
</evidence>
<evidence type="ECO:0000259" key="12">
    <source>
        <dbReference type="Pfam" id="PF01434"/>
    </source>
</evidence>
<keyword evidence="8" id="KW-0482">Metalloprotease</keyword>
<feature type="domain" description="ATPase AAA-type core" evidence="11">
    <location>
        <begin position="255"/>
        <end position="364"/>
    </location>
</feature>
<dbReference type="Proteomes" id="UP000078046">
    <property type="component" value="Unassembled WGS sequence"/>
</dbReference>
<keyword evidence="6" id="KW-0378">Hydrolase</keyword>
<dbReference type="Gene3D" id="1.10.8.60">
    <property type="match status" value="1"/>
</dbReference>
<keyword evidence="5" id="KW-0479">Metal-binding</keyword>
<comment type="cofactor">
    <cofactor evidence="1">
        <name>Zn(2+)</name>
        <dbReference type="ChEBI" id="CHEBI:29105"/>
    </cofactor>
</comment>
<evidence type="ECO:0000259" key="13">
    <source>
        <dbReference type="Pfam" id="PF17862"/>
    </source>
</evidence>
<keyword evidence="9" id="KW-0067">ATP-binding</keyword>
<dbReference type="GO" id="GO:0046872">
    <property type="term" value="F:metal ion binding"/>
    <property type="evidence" value="ECO:0007669"/>
    <property type="project" value="UniProtKB-KW"/>
</dbReference>
<evidence type="ECO:0000256" key="4">
    <source>
        <dbReference type="ARBA" id="ARBA00022670"/>
    </source>
</evidence>
<keyword evidence="15" id="KW-1185">Reference proteome</keyword>
<sequence>MFVHNMPYQVYSNCLNSFSNYLIPISNLSRCVNRKHSNNQLSVTSPKSVNLLDGINPNIISTASMNMYSIPVNKIHLFDNYMNLNSISFKTCLPVRNFRQNSNTKPIGRIVKQSNDFITDKAETSSIESMTNLLSKSQTNNQMKDLQVAFASGMKYANATASGSKTGKWISNFFGGVLKFIGVVAVGILIYQTYNQGGKITLSQNVSTINPESIDIEFKDVIGCEEAKEELSGIVEYLKNPEKYENSGAVLPKGESKVPFYYASGSEFDEMYVGTGANRIRKLFNSAKNHGPAIIFIDEIDVVGSKRTQSTLHPYANQTVTQLLSEMDGFHSNKGIIVIGATNMKGNMDKALLRPGRFDSEIQLNVPSLTDRKKIFKYYLSKVKYDPLINLNFMARLTIGATGADIANIVNQAALKAVKDKQGTVDMDTLTYSRDKVLMGAESKIKDIEVSENLQTAVHEAGHSLVAFFTSNATPLHKVTIIRRGDSLGHTSFLPKKDRYTFTKAQLLAQIDVAMGGRVAEKIHYGENEITSGASSDLKQATAIASAMIKQYGMSTKVGLRYFESSDSEILASESCKQLMDAEIKQILDESYDRAQKIIKEKWPQFLKLVDQLIDQESLNIDQIKDILQTQ</sequence>
<evidence type="ECO:0000256" key="8">
    <source>
        <dbReference type="ARBA" id="ARBA00023049"/>
    </source>
</evidence>
<evidence type="ECO:0000256" key="10">
    <source>
        <dbReference type="SAM" id="Phobius"/>
    </source>
</evidence>
<evidence type="ECO:0000313" key="15">
    <source>
        <dbReference type="Proteomes" id="UP000078046"/>
    </source>
</evidence>
<name>A0A177BB68_9BILA</name>
<dbReference type="EMBL" id="LWCA01000041">
    <property type="protein sequence ID" value="OAF71568.1"/>
    <property type="molecule type" value="Genomic_DNA"/>
</dbReference>
<evidence type="ECO:0000256" key="5">
    <source>
        <dbReference type="ARBA" id="ARBA00022723"/>
    </source>
</evidence>
<protein>
    <recommendedName>
        <fullName evidence="16">AAA+ ATPase domain-containing protein</fullName>
    </recommendedName>
</protein>
<keyword evidence="10" id="KW-0812">Transmembrane</keyword>
<evidence type="ECO:0000256" key="9">
    <source>
        <dbReference type="RuleBase" id="RU003651"/>
    </source>
</evidence>
<dbReference type="InterPro" id="IPR041569">
    <property type="entry name" value="AAA_lid_3"/>
</dbReference>
<evidence type="ECO:0000256" key="2">
    <source>
        <dbReference type="ARBA" id="ARBA00010044"/>
    </source>
</evidence>
<dbReference type="GO" id="GO:0006515">
    <property type="term" value="P:protein quality control for misfolded or incompletely synthesized proteins"/>
    <property type="evidence" value="ECO:0007669"/>
    <property type="project" value="TreeGrafter"/>
</dbReference>
<dbReference type="InterPro" id="IPR027417">
    <property type="entry name" value="P-loop_NTPase"/>
</dbReference>
<dbReference type="SUPFAM" id="SSF52540">
    <property type="entry name" value="P-loop containing nucleoside triphosphate hydrolases"/>
    <property type="match status" value="1"/>
</dbReference>
<dbReference type="Pfam" id="PF01434">
    <property type="entry name" value="Peptidase_M41"/>
    <property type="match status" value="1"/>
</dbReference>
<dbReference type="Pfam" id="PF00004">
    <property type="entry name" value="AAA"/>
    <property type="match status" value="1"/>
</dbReference>
<evidence type="ECO:0008006" key="16">
    <source>
        <dbReference type="Google" id="ProtNLM"/>
    </source>
</evidence>
<proteinExistence type="inferred from homology"/>
<dbReference type="Gene3D" id="1.20.58.760">
    <property type="entry name" value="Peptidase M41"/>
    <property type="match status" value="1"/>
</dbReference>
<dbReference type="PANTHER" id="PTHR23076:SF97">
    <property type="entry name" value="ATP-DEPENDENT ZINC METALLOPROTEASE YME1L1"/>
    <property type="match status" value="1"/>
</dbReference>
<feature type="domain" description="AAA ATPase AAA+ lid" evidence="13">
    <location>
        <begin position="390"/>
        <end position="430"/>
    </location>
</feature>
<dbReference type="AlphaFoldDB" id="A0A177BB68"/>
<comment type="similarity">
    <text evidence="2">In the C-terminal section; belongs to the peptidase M41 family.</text>
</comment>
<dbReference type="Gene3D" id="3.40.50.300">
    <property type="entry name" value="P-loop containing nucleotide triphosphate hydrolases"/>
    <property type="match status" value="1"/>
</dbReference>
<comment type="similarity">
    <text evidence="3">In the N-terminal section; belongs to the AAA ATPase family.</text>
</comment>
<accession>A0A177BB68</accession>
<dbReference type="GO" id="GO:0005524">
    <property type="term" value="F:ATP binding"/>
    <property type="evidence" value="ECO:0007669"/>
    <property type="project" value="UniProtKB-KW"/>
</dbReference>
<keyword evidence="4" id="KW-0645">Protease</keyword>
<dbReference type="FunFam" id="1.20.58.760:FF:000001">
    <property type="entry name" value="ATP-dependent zinc metalloprotease FtsH"/>
    <property type="match status" value="1"/>
</dbReference>
<keyword evidence="9" id="KW-0547">Nucleotide-binding</keyword>
<dbReference type="GO" id="GO:0016887">
    <property type="term" value="F:ATP hydrolysis activity"/>
    <property type="evidence" value="ECO:0007669"/>
    <property type="project" value="InterPro"/>
</dbReference>
<dbReference type="FunFam" id="1.10.8.60:FF:000001">
    <property type="entry name" value="ATP-dependent zinc metalloprotease FtsH"/>
    <property type="match status" value="1"/>
</dbReference>
<feature type="transmembrane region" description="Helical" evidence="10">
    <location>
        <begin position="173"/>
        <end position="194"/>
    </location>
</feature>
<comment type="similarity">
    <text evidence="9">Belongs to the AAA ATPase family.</text>
</comment>
<dbReference type="InterPro" id="IPR037219">
    <property type="entry name" value="Peptidase_M41-like"/>
</dbReference>
<dbReference type="InterPro" id="IPR000642">
    <property type="entry name" value="Peptidase_M41"/>
</dbReference>